<evidence type="ECO:0000256" key="4">
    <source>
        <dbReference type="ARBA" id="ARBA00006672"/>
    </source>
</evidence>
<keyword evidence="14" id="KW-0206">Cytoskeleton</keyword>
<dbReference type="Gene3D" id="1.10.1170.10">
    <property type="entry name" value="Inhibitor Of Apoptosis Protein (2mihbC-IAP-1), Chain A"/>
    <property type="match status" value="1"/>
</dbReference>
<keyword evidence="19" id="KW-1185">Reference proteome</keyword>
<evidence type="ECO:0000256" key="3">
    <source>
        <dbReference type="ARBA" id="ARBA00004584"/>
    </source>
</evidence>
<dbReference type="GeneTree" id="ENSGT00510000047537"/>
<evidence type="ECO:0000256" key="6">
    <source>
        <dbReference type="ARBA" id="ARBA00022490"/>
    </source>
</evidence>
<evidence type="ECO:0000256" key="14">
    <source>
        <dbReference type="ARBA" id="ARBA00023212"/>
    </source>
</evidence>
<evidence type="ECO:0000256" key="2">
    <source>
        <dbReference type="ARBA" id="ARBA00004186"/>
    </source>
</evidence>
<dbReference type="PROSITE" id="PS50143">
    <property type="entry name" value="BIR_REPEAT_2"/>
    <property type="match status" value="1"/>
</dbReference>
<comment type="similarity">
    <text evidence="4">Belongs to the IAP family.</text>
</comment>
<dbReference type="GO" id="GO:0005819">
    <property type="term" value="C:spindle"/>
    <property type="evidence" value="ECO:0007669"/>
    <property type="project" value="UniProtKB-SubCell"/>
</dbReference>
<dbReference type="FunFam" id="1.10.1170.10:FF:000009">
    <property type="entry name" value="Baculoviral IAP repeat-containing protein 5"/>
    <property type="match status" value="1"/>
</dbReference>
<evidence type="ECO:0000256" key="13">
    <source>
        <dbReference type="ARBA" id="ARBA00022843"/>
    </source>
</evidence>
<dbReference type="GO" id="GO:0005634">
    <property type="term" value="C:nucleus"/>
    <property type="evidence" value="ECO:0007669"/>
    <property type="project" value="UniProtKB-SubCell"/>
</dbReference>
<keyword evidence="10" id="KW-0498">Mitosis</keyword>
<proteinExistence type="inferred from homology"/>
<dbReference type="Pfam" id="PF00653">
    <property type="entry name" value="BIR"/>
    <property type="match status" value="1"/>
</dbReference>
<keyword evidence="17" id="KW-0137">Centromere</keyword>
<dbReference type="AlphaFoldDB" id="A0A8C5LZV3"/>
<dbReference type="PANTHER" id="PTHR46771:SF2">
    <property type="entry name" value="BACULOVIRAL IAP REPEAT-CONTAINING PROTEIN 5.1"/>
    <property type="match status" value="1"/>
</dbReference>
<dbReference type="GO" id="GO:0000775">
    <property type="term" value="C:chromosome, centromeric region"/>
    <property type="evidence" value="ECO:0007669"/>
    <property type="project" value="UniProtKB-SubCell"/>
</dbReference>
<organism evidence="18 19">
    <name type="scientific">Leptobrachium leishanense</name>
    <name type="common">Leishan spiny toad</name>
    <dbReference type="NCBI Taxonomy" id="445787"/>
    <lineage>
        <taxon>Eukaryota</taxon>
        <taxon>Metazoa</taxon>
        <taxon>Chordata</taxon>
        <taxon>Craniata</taxon>
        <taxon>Vertebrata</taxon>
        <taxon>Euteleostomi</taxon>
        <taxon>Amphibia</taxon>
        <taxon>Batrachia</taxon>
        <taxon>Anura</taxon>
        <taxon>Pelobatoidea</taxon>
        <taxon>Megophryidae</taxon>
        <taxon>Leptobrachium</taxon>
    </lineage>
</organism>
<reference evidence="18" key="2">
    <citation type="submission" date="2025-09" db="UniProtKB">
        <authorList>
            <consortium name="Ensembl"/>
        </authorList>
    </citation>
    <scope>IDENTIFICATION</scope>
</reference>
<dbReference type="PANTHER" id="PTHR46771">
    <property type="entry name" value="DETERIN"/>
    <property type="match status" value="1"/>
</dbReference>
<accession>A0A8C5LZV3</accession>
<evidence type="ECO:0000313" key="19">
    <source>
        <dbReference type="Proteomes" id="UP000694569"/>
    </source>
</evidence>
<evidence type="ECO:0000256" key="17">
    <source>
        <dbReference type="ARBA" id="ARBA00023328"/>
    </source>
</evidence>
<keyword evidence="16" id="KW-0131">Cell cycle</keyword>
<evidence type="ECO:0000256" key="7">
    <source>
        <dbReference type="ARBA" id="ARBA00022553"/>
    </source>
</evidence>
<dbReference type="InterPro" id="IPR001370">
    <property type="entry name" value="BIR_rpt"/>
</dbReference>
<dbReference type="InterPro" id="IPR051190">
    <property type="entry name" value="Baculoviral_IAP"/>
</dbReference>
<evidence type="ECO:0000256" key="11">
    <source>
        <dbReference type="ARBA" id="ARBA00022829"/>
    </source>
</evidence>
<reference evidence="18" key="1">
    <citation type="submission" date="2025-08" db="UniProtKB">
        <authorList>
            <consortium name="Ensembl"/>
        </authorList>
    </citation>
    <scope>IDENTIFICATION</scope>
</reference>
<protein>
    <submittedName>
        <fullName evidence="18">Uncharacterized protein</fullName>
    </submittedName>
</protein>
<evidence type="ECO:0000256" key="5">
    <source>
        <dbReference type="ARBA" id="ARBA00022454"/>
    </source>
</evidence>
<evidence type="ECO:0000256" key="15">
    <source>
        <dbReference type="ARBA" id="ARBA00023242"/>
    </source>
</evidence>
<evidence type="ECO:0000256" key="9">
    <source>
        <dbReference type="ARBA" id="ARBA00022723"/>
    </source>
</evidence>
<evidence type="ECO:0000313" key="18">
    <source>
        <dbReference type="Ensembl" id="ENSLLEP00000007492.1"/>
    </source>
</evidence>
<keyword evidence="13" id="KW-0832">Ubl conjugation</keyword>
<keyword evidence="8" id="KW-0132">Cell division</keyword>
<dbReference type="GO" id="GO:0046872">
    <property type="term" value="F:metal ion binding"/>
    <property type="evidence" value="ECO:0007669"/>
    <property type="project" value="UniProtKB-KW"/>
</dbReference>
<comment type="subcellular location">
    <subcellularLocation>
        <location evidence="3">Chromosome</location>
        <location evidence="3">Centromere</location>
    </subcellularLocation>
    <subcellularLocation>
        <location evidence="2">Cytoplasm</location>
        <location evidence="2">Cytoskeleton</location>
        <location evidence="2">Spindle</location>
    </subcellularLocation>
    <subcellularLocation>
        <location evidence="1">Nucleus</location>
    </subcellularLocation>
</comment>
<evidence type="ECO:0000256" key="1">
    <source>
        <dbReference type="ARBA" id="ARBA00004123"/>
    </source>
</evidence>
<dbReference type="OrthoDB" id="2196114at2759"/>
<dbReference type="CDD" id="cd00022">
    <property type="entry name" value="BIR"/>
    <property type="match status" value="1"/>
</dbReference>
<keyword evidence="11" id="KW-0159">Chromosome partition</keyword>
<keyword evidence="15" id="KW-0539">Nucleus</keyword>
<dbReference type="Ensembl" id="ENSLLET00000007798.1">
    <property type="protein sequence ID" value="ENSLLEP00000007492.1"/>
    <property type="gene ID" value="ENSLLEG00000004748.1"/>
</dbReference>
<name>A0A8C5LZV3_9ANUR</name>
<dbReference type="SMART" id="SM00238">
    <property type="entry name" value="BIR"/>
    <property type="match status" value="1"/>
</dbReference>
<sequence>MFSRVSPLLTRPVNVISPLIDAQKGVCCSSARLPTVNGLMRDLSTGVAYKSLPCYIYLYITEQGEGFCLLLGACSYVSMYSGVIQRLQDYSTMYDYEARLATYADWPFTENCKCTPENMAKAGFIHCPTENEPDVVCCFYCLRELEGWEPDDDPWAEHFKRSATCRFLNLPGGVNLLTMEAFLRLEGDRIKHFYRVFATLVLNSIDQSKTATTKRLLDYFSKEHHCSVDLEREP</sequence>
<evidence type="ECO:0000256" key="8">
    <source>
        <dbReference type="ARBA" id="ARBA00022618"/>
    </source>
</evidence>
<evidence type="ECO:0000256" key="10">
    <source>
        <dbReference type="ARBA" id="ARBA00022776"/>
    </source>
</evidence>
<evidence type="ECO:0000256" key="16">
    <source>
        <dbReference type="ARBA" id="ARBA00023306"/>
    </source>
</evidence>
<dbReference type="SUPFAM" id="SSF57924">
    <property type="entry name" value="Inhibitor of apoptosis (IAP) repeat"/>
    <property type="match status" value="1"/>
</dbReference>
<dbReference type="GO" id="GO:0007059">
    <property type="term" value="P:chromosome segregation"/>
    <property type="evidence" value="ECO:0007669"/>
    <property type="project" value="UniProtKB-KW"/>
</dbReference>
<keyword evidence="5" id="KW-0158">Chromosome</keyword>
<evidence type="ECO:0000256" key="12">
    <source>
        <dbReference type="ARBA" id="ARBA00022833"/>
    </source>
</evidence>
<keyword evidence="9" id="KW-0479">Metal-binding</keyword>
<dbReference type="GO" id="GO:0051301">
    <property type="term" value="P:cell division"/>
    <property type="evidence" value="ECO:0007669"/>
    <property type="project" value="UniProtKB-KW"/>
</dbReference>
<keyword evidence="12" id="KW-0862">Zinc</keyword>
<dbReference type="Proteomes" id="UP000694569">
    <property type="component" value="Unplaced"/>
</dbReference>
<keyword evidence="6" id="KW-0963">Cytoplasm</keyword>
<keyword evidence="7" id="KW-0597">Phosphoprotein</keyword>